<evidence type="ECO:0000313" key="2">
    <source>
        <dbReference type="Proteomes" id="UP001150603"/>
    </source>
</evidence>
<organism evidence="1 2">
    <name type="scientific">Linderina macrospora</name>
    <dbReference type="NCBI Taxonomy" id="4868"/>
    <lineage>
        <taxon>Eukaryota</taxon>
        <taxon>Fungi</taxon>
        <taxon>Fungi incertae sedis</taxon>
        <taxon>Zoopagomycota</taxon>
        <taxon>Kickxellomycotina</taxon>
        <taxon>Kickxellomycetes</taxon>
        <taxon>Kickxellales</taxon>
        <taxon>Kickxellaceae</taxon>
        <taxon>Linderina</taxon>
    </lineage>
</organism>
<name>A0ACC1J3U9_9FUNG</name>
<proteinExistence type="predicted"/>
<dbReference type="Proteomes" id="UP001150603">
    <property type="component" value="Unassembled WGS sequence"/>
</dbReference>
<dbReference type="EMBL" id="JANBPW010003935">
    <property type="protein sequence ID" value="KAJ1936295.1"/>
    <property type="molecule type" value="Genomic_DNA"/>
</dbReference>
<evidence type="ECO:0000313" key="1">
    <source>
        <dbReference type="EMBL" id="KAJ1936295.1"/>
    </source>
</evidence>
<comment type="caution">
    <text evidence="1">The sequence shown here is derived from an EMBL/GenBank/DDBJ whole genome shotgun (WGS) entry which is preliminary data.</text>
</comment>
<protein>
    <submittedName>
        <fullName evidence="1">Uncharacterized protein</fullName>
    </submittedName>
</protein>
<gene>
    <name evidence="1" type="ORF">FBU59_005099</name>
</gene>
<reference evidence="1" key="1">
    <citation type="submission" date="2022-07" db="EMBL/GenBank/DDBJ databases">
        <title>Phylogenomic reconstructions and comparative analyses of Kickxellomycotina fungi.</title>
        <authorList>
            <person name="Reynolds N.K."/>
            <person name="Stajich J.E."/>
            <person name="Barry K."/>
            <person name="Grigoriev I.V."/>
            <person name="Crous P."/>
            <person name="Smith M.E."/>
        </authorList>
    </citation>
    <scope>NUCLEOTIDE SEQUENCE</scope>
    <source>
        <strain evidence="1">NRRL 5244</strain>
    </source>
</reference>
<sequence>MTPSPNSPKSPTHKHSGSTPESTMHHTSRKDSASSSMTTLPAAAAFQGHIPKTSKTFRVVIIGGSFAGIRAAQELEQLVPPSMVTITVIEKRDKYFYNLGALRAIAKPSLIDMVWLPYTNIFKHPSNRVIQGEVTSVYANSLILTDGQRMDFDSLLVATGSIYPPPCKLDVSSSAQGKSEMRVSAEKVKSAHVILIIGGGPTGVGLAAEIITENPSKTVILVHAGPTLLSSNKSMSMSRKALKKLKSMGVKVLLNERVEIPADEPLTYRIEGRWLKTSQGRMLFSDLQFLCNGITFNTTIMDTLDPMYKHNYIDLRTNQIKVQSTMQINHAEMPWIFSAGDVCNTNGEKQAYRADSQGSHVAKCMAKMAHAWGQGDSKWYGVPLKIWNDPAQFMSVAMGPKSGVTETPWIVLGDLPTRVMKSKELFLAKRYKEFNLEFPGLPDSATGTT</sequence>
<accession>A0ACC1J3U9</accession>
<keyword evidence="2" id="KW-1185">Reference proteome</keyword>
<feature type="non-terminal residue" evidence="1">
    <location>
        <position position="449"/>
    </location>
</feature>